<keyword evidence="1" id="KW-0472">Membrane</keyword>
<accession>A0A3B0UWS3</accession>
<feature type="transmembrane region" description="Helical" evidence="1">
    <location>
        <begin position="58"/>
        <end position="75"/>
    </location>
</feature>
<keyword evidence="1" id="KW-1133">Transmembrane helix</keyword>
<reference evidence="2" key="1">
    <citation type="submission" date="2018-06" db="EMBL/GenBank/DDBJ databases">
        <authorList>
            <person name="Zhirakovskaya E."/>
        </authorList>
    </citation>
    <scope>NUCLEOTIDE SEQUENCE</scope>
</reference>
<feature type="transmembrane region" description="Helical" evidence="1">
    <location>
        <begin position="137"/>
        <end position="155"/>
    </location>
</feature>
<keyword evidence="1" id="KW-0812">Transmembrane</keyword>
<feature type="transmembrane region" description="Helical" evidence="1">
    <location>
        <begin position="161"/>
        <end position="181"/>
    </location>
</feature>
<feature type="transmembrane region" description="Helical" evidence="1">
    <location>
        <begin position="111"/>
        <end position="130"/>
    </location>
</feature>
<evidence type="ECO:0000256" key="1">
    <source>
        <dbReference type="SAM" id="Phobius"/>
    </source>
</evidence>
<name>A0A3B0UWS3_9ZZZZ</name>
<dbReference type="EMBL" id="UOEU01000375">
    <property type="protein sequence ID" value="VAW32623.1"/>
    <property type="molecule type" value="Genomic_DNA"/>
</dbReference>
<gene>
    <name evidence="2" type="ORF">MNBD_CHLOROFLEXI01-2234</name>
</gene>
<feature type="transmembrane region" description="Helical" evidence="1">
    <location>
        <begin position="27"/>
        <end position="52"/>
    </location>
</feature>
<sequence length="212" mass="23581">MSQFSHISSETAEIQSRRPKKNSSSMALGQVVIVTARWILVFAGLLLALWNSESVGELRIQILVILLLAMSNFYLQSQLLMRRPPTSLVMYAASLADLIVITILINSNGGFQSGLYVFYFPAILAFAVAFPTDMTAFFVTSTIAIYTTVSLLMGVSDYSDLQVILTRVLMITAVAFCGNLYRRIEHRRLQSAIQAQTDLMSQIRQRQVATSV</sequence>
<evidence type="ECO:0000313" key="2">
    <source>
        <dbReference type="EMBL" id="VAW32623.1"/>
    </source>
</evidence>
<feature type="transmembrane region" description="Helical" evidence="1">
    <location>
        <begin position="87"/>
        <end position="105"/>
    </location>
</feature>
<proteinExistence type="predicted"/>
<dbReference type="AlphaFoldDB" id="A0A3B0UWS3"/>
<protein>
    <submittedName>
        <fullName evidence="2">Uncharacterized protein</fullName>
    </submittedName>
</protein>
<organism evidence="2">
    <name type="scientific">hydrothermal vent metagenome</name>
    <dbReference type="NCBI Taxonomy" id="652676"/>
    <lineage>
        <taxon>unclassified sequences</taxon>
        <taxon>metagenomes</taxon>
        <taxon>ecological metagenomes</taxon>
    </lineage>
</organism>